<dbReference type="Pfam" id="PF13692">
    <property type="entry name" value="Glyco_trans_1_4"/>
    <property type="match status" value="1"/>
</dbReference>
<dbReference type="PANTHER" id="PTHR45947:SF3">
    <property type="entry name" value="SULFOQUINOVOSYL TRANSFERASE SQD2"/>
    <property type="match status" value="1"/>
</dbReference>
<keyword evidence="1" id="KW-0328">Glycosyltransferase</keyword>
<protein>
    <submittedName>
        <fullName evidence="4">Glycosyltransferase family 4 protein</fullName>
    </submittedName>
</protein>
<evidence type="ECO:0000256" key="2">
    <source>
        <dbReference type="ARBA" id="ARBA00022679"/>
    </source>
</evidence>
<organism evidence="4 5">
    <name type="scientific">Rhodococcus antarcticus</name>
    <dbReference type="NCBI Taxonomy" id="2987751"/>
    <lineage>
        <taxon>Bacteria</taxon>
        <taxon>Bacillati</taxon>
        <taxon>Actinomycetota</taxon>
        <taxon>Actinomycetes</taxon>
        <taxon>Mycobacteriales</taxon>
        <taxon>Nocardiaceae</taxon>
        <taxon>Rhodococcus</taxon>
    </lineage>
</organism>
<sequence>MRIWLAPSAFAPHRGGVEELTLKIAQHLLAAGEDVLVVTNQHPGSLPASEIVEGVPVRRIPFTAPGRRPRRVLHHLARLRPTRSALDALGPVPDLVHVVCPSTQLPPLHGWCRRHGVPLVITSQGETEMDAGHLYQRSAWMRRHLRTSAASAAALTSCSAWTAEAAGQLAPRFRDSTVIPNGVDPADWIGVPERTDEPVAAAWGRHVPQKGFDLLLAAWPLVRESIPDARLLLGGDGPETPKLRGRAGAGVTLVGSLDRTGVRGLLGSARVAVIPSRIEPFGIVAVEALAAGRGLVYSAGTGLAEAAGDCGRPADVHDPVVLAGAIIAELQNPTPARCGIDHAEELSWVRLSLEYRAVYAGVLG</sequence>
<dbReference type="Proteomes" id="UP001164965">
    <property type="component" value="Chromosome"/>
</dbReference>
<proteinExistence type="predicted"/>
<dbReference type="PANTHER" id="PTHR45947">
    <property type="entry name" value="SULFOQUINOVOSYL TRANSFERASE SQD2"/>
    <property type="match status" value="1"/>
</dbReference>
<accession>A0ABY6NZW9</accession>
<dbReference type="EMBL" id="CP110615">
    <property type="protein sequence ID" value="UZJ24955.1"/>
    <property type="molecule type" value="Genomic_DNA"/>
</dbReference>
<evidence type="ECO:0000259" key="3">
    <source>
        <dbReference type="Pfam" id="PF13439"/>
    </source>
</evidence>
<dbReference type="InterPro" id="IPR028098">
    <property type="entry name" value="Glyco_trans_4-like_N"/>
</dbReference>
<dbReference type="SUPFAM" id="SSF53756">
    <property type="entry name" value="UDP-Glycosyltransferase/glycogen phosphorylase"/>
    <property type="match status" value="1"/>
</dbReference>
<dbReference type="Pfam" id="PF13439">
    <property type="entry name" value="Glyco_transf_4"/>
    <property type="match status" value="1"/>
</dbReference>
<evidence type="ECO:0000256" key="1">
    <source>
        <dbReference type="ARBA" id="ARBA00022676"/>
    </source>
</evidence>
<name>A0ABY6NZW9_9NOCA</name>
<dbReference type="InterPro" id="IPR050194">
    <property type="entry name" value="Glycosyltransferase_grp1"/>
</dbReference>
<keyword evidence="2" id="KW-0808">Transferase</keyword>
<dbReference type="CDD" id="cd03801">
    <property type="entry name" value="GT4_PimA-like"/>
    <property type="match status" value="1"/>
</dbReference>
<dbReference type="Gene3D" id="3.40.50.2000">
    <property type="entry name" value="Glycogen Phosphorylase B"/>
    <property type="match status" value="2"/>
</dbReference>
<dbReference type="RefSeq" id="WP_265383061.1">
    <property type="nucleotide sequence ID" value="NZ_CP110615.1"/>
</dbReference>
<feature type="domain" description="Glycosyltransferase subfamily 4-like N-terminal" evidence="3">
    <location>
        <begin position="15"/>
        <end position="186"/>
    </location>
</feature>
<evidence type="ECO:0000313" key="4">
    <source>
        <dbReference type="EMBL" id="UZJ24955.1"/>
    </source>
</evidence>
<keyword evidence="5" id="KW-1185">Reference proteome</keyword>
<evidence type="ECO:0000313" key="5">
    <source>
        <dbReference type="Proteomes" id="UP001164965"/>
    </source>
</evidence>
<gene>
    <name evidence="4" type="ORF">RHODO2019_00065</name>
</gene>
<reference evidence="4" key="1">
    <citation type="submission" date="2022-10" db="EMBL/GenBank/DDBJ databases">
        <title>Rhodococcus sp.75.</title>
        <authorList>
            <person name="Sun M."/>
        </authorList>
    </citation>
    <scope>NUCLEOTIDE SEQUENCE</scope>
    <source>
        <strain evidence="4">75</strain>
    </source>
</reference>